<dbReference type="HOGENOM" id="CLU_042556_0_0_1"/>
<dbReference type="EMBL" id="JOWA01000154">
    <property type="protein sequence ID" value="KEZ39308.1"/>
    <property type="molecule type" value="Genomic_DNA"/>
</dbReference>
<dbReference type="VEuPathDB" id="FungiDB:SAPIO_CDS9994"/>
<evidence type="ECO:0000256" key="2">
    <source>
        <dbReference type="ARBA" id="ARBA00004584"/>
    </source>
</evidence>
<organism evidence="9 10">
    <name type="scientific">Pseudallescheria apiosperma</name>
    <name type="common">Scedosporium apiospermum</name>
    <dbReference type="NCBI Taxonomy" id="563466"/>
    <lineage>
        <taxon>Eukaryota</taxon>
        <taxon>Fungi</taxon>
        <taxon>Dikarya</taxon>
        <taxon>Ascomycota</taxon>
        <taxon>Pezizomycotina</taxon>
        <taxon>Sordariomycetes</taxon>
        <taxon>Hypocreomycetidae</taxon>
        <taxon>Microascales</taxon>
        <taxon>Microascaceae</taxon>
        <taxon>Scedosporium</taxon>
    </lineage>
</organism>
<dbReference type="OMA" id="NHHRVAF"/>
<evidence type="ECO:0000313" key="9">
    <source>
        <dbReference type="EMBL" id="KEZ39308.1"/>
    </source>
</evidence>
<dbReference type="KEGG" id="sapo:SAPIO_CDS9994"/>
<evidence type="ECO:0000256" key="5">
    <source>
        <dbReference type="ARBA" id="ARBA00023242"/>
    </source>
</evidence>
<dbReference type="OrthoDB" id="10050372at2759"/>
<evidence type="ECO:0000256" key="4">
    <source>
        <dbReference type="ARBA" id="ARBA00022454"/>
    </source>
</evidence>
<dbReference type="GO" id="GO:0005634">
    <property type="term" value="C:nucleus"/>
    <property type="evidence" value="ECO:0007669"/>
    <property type="project" value="UniProtKB-SubCell"/>
</dbReference>
<dbReference type="InterPro" id="IPR018464">
    <property type="entry name" value="CENP-O"/>
</dbReference>
<evidence type="ECO:0000256" key="3">
    <source>
        <dbReference type="ARBA" id="ARBA00007321"/>
    </source>
</evidence>
<keyword evidence="6" id="KW-0137">Centromere</keyword>
<dbReference type="Pfam" id="PF09496">
    <property type="entry name" value="CENP-O"/>
    <property type="match status" value="1"/>
</dbReference>
<gene>
    <name evidence="9" type="ORF">SAPIO_CDS9994</name>
</gene>
<comment type="similarity">
    <text evidence="3">Belongs to the CENP-O/MCM21 family.</text>
</comment>
<proteinExistence type="inferred from homology"/>
<evidence type="ECO:0000256" key="8">
    <source>
        <dbReference type="SAM" id="MobiDB-lite"/>
    </source>
</evidence>
<dbReference type="Proteomes" id="UP000028545">
    <property type="component" value="Unassembled WGS sequence"/>
</dbReference>
<evidence type="ECO:0000256" key="6">
    <source>
        <dbReference type="ARBA" id="ARBA00023328"/>
    </source>
</evidence>
<keyword evidence="5" id="KW-0539">Nucleus</keyword>
<dbReference type="PANTHER" id="PTHR14582">
    <property type="entry name" value="INNER KINETOCHORE SUBUNIT MAL2"/>
    <property type="match status" value="1"/>
</dbReference>
<dbReference type="PANTHER" id="PTHR14582:SF1">
    <property type="entry name" value="CENTROMERE PROTEIN O"/>
    <property type="match status" value="1"/>
</dbReference>
<evidence type="ECO:0000313" key="10">
    <source>
        <dbReference type="Proteomes" id="UP000028545"/>
    </source>
</evidence>
<evidence type="ECO:0000256" key="1">
    <source>
        <dbReference type="ARBA" id="ARBA00004123"/>
    </source>
</evidence>
<feature type="coiled-coil region" evidence="7">
    <location>
        <begin position="5"/>
        <end position="39"/>
    </location>
</feature>
<feature type="compositionally biased region" description="Basic and acidic residues" evidence="8">
    <location>
        <begin position="158"/>
        <end position="170"/>
    </location>
</feature>
<comment type="caution">
    <text evidence="9">The sequence shown here is derived from an EMBL/GenBank/DDBJ whole genome shotgun (WGS) entry which is preliminary data.</text>
</comment>
<comment type="subcellular location">
    <subcellularLocation>
        <location evidence="2">Chromosome</location>
        <location evidence="2">Centromere</location>
    </subcellularLocation>
    <subcellularLocation>
        <location evidence="1">Nucleus</location>
    </subcellularLocation>
</comment>
<dbReference type="RefSeq" id="XP_016639107.1">
    <property type="nucleotide sequence ID" value="XM_016791263.1"/>
</dbReference>
<protein>
    <submittedName>
        <fullName evidence="9">Cenp-o kinetochore centromere component</fullName>
    </submittedName>
</protein>
<feature type="region of interest" description="Disordered" evidence="8">
    <location>
        <begin position="145"/>
        <end position="170"/>
    </location>
</feature>
<evidence type="ECO:0000256" key="7">
    <source>
        <dbReference type="SAM" id="Coils"/>
    </source>
</evidence>
<sequence>MTSTEQNRVARINELDKQIEEAEARVESLQYLLKVQLANALSIKYSYDRANSQANAQQQLQKLCQIHEARDQQCLYRICAGVTAFKVNDPDPNAVDGSKVLGLRFEVMSKAQFIHPYFVMLNRPWLPDSDFLKVHRHTVPPYIPLPGLAQRHLPPPPKKNEKTGQQERPVKQDLAHFARCLRKEIVRYHNRVGAIADLRRDIGITGNEETDDEEKWLIDVSAVDPEAKQIKLEWANGRTGRAVMDPDGVVSQLVVFGPEGRDRESMRALWTENLRIEDLAGKLTQLRQKEWRRELELEQEELENTALHDTTT</sequence>
<name>A0A084FW46_PSEDA</name>
<dbReference type="GeneID" id="27729066"/>
<dbReference type="AlphaFoldDB" id="A0A084FW46"/>
<accession>A0A084FW46</accession>
<reference evidence="9 10" key="1">
    <citation type="journal article" date="2014" name="Genome Announc.">
        <title>Draft genome sequence of the pathogenic fungus Scedosporium apiospermum.</title>
        <authorList>
            <person name="Vandeputte P."/>
            <person name="Ghamrawi S."/>
            <person name="Rechenmann M."/>
            <person name="Iltis A."/>
            <person name="Giraud S."/>
            <person name="Fleury M."/>
            <person name="Thornton C."/>
            <person name="Delhaes L."/>
            <person name="Meyer W."/>
            <person name="Papon N."/>
            <person name="Bouchara J.P."/>
        </authorList>
    </citation>
    <scope>NUCLEOTIDE SEQUENCE [LARGE SCALE GENOMIC DNA]</scope>
    <source>
        <strain evidence="9 10">IHEM 14462</strain>
    </source>
</reference>
<dbReference type="GO" id="GO:0031511">
    <property type="term" value="C:Mis6-Sim4 complex"/>
    <property type="evidence" value="ECO:0007669"/>
    <property type="project" value="TreeGrafter"/>
</dbReference>
<keyword evidence="10" id="KW-1185">Reference proteome</keyword>
<keyword evidence="4" id="KW-0158">Chromosome</keyword>
<keyword evidence="7" id="KW-0175">Coiled coil</keyword>